<dbReference type="Proteomes" id="UP000240996">
    <property type="component" value="Unassembled WGS sequence"/>
</dbReference>
<evidence type="ECO:0000313" key="3">
    <source>
        <dbReference type="Proteomes" id="UP000240996"/>
    </source>
</evidence>
<keyword evidence="3" id="KW-1185">Reference proteome</keyword>
<sequence>MRLLLVGNHTCGNRGDAAIARGLIKALENELPGAEIVMTSRYPVSSSYLLSRPIENDLFHDLRFQPGRAGDLARRALPYLLLAAVEEVPGAFALLPAVVRDRIKYIKKFDAVIQVGGSFFVDLYGPRQFETCFAAILAETPLLVLGHSMGPLGGKRYQRFVRALLTNSRRVTIREPISMGLLTDAGMPLENVRAGSDTAWLVHPPKDEPTADRTARSRIGITVRHLAPFDKRLNTTQEAYEIAVAAMCDRLIEEGYDIVAGSTCTGIDSYNRDDRMIALSIAGRVQDPSHFRVVMDELNDLELGALFSTCDLVVGTRLHSAIIALGAGTPAIALNYEHKSEGIMAQLGLPILARPISALLDGSLTEHVLSLLRDIYAVKKSSAQAVAAEYRRASAMISEAVSAIR</sequence>
<dbReference type="InterPro" id="IPR007345">
    <property type="entry name" value="Polysacch_pyruvyl_Trfase"/>
</dbReference>
<dbReference type="Pfam" id="PF04230">
    <property type="entry name" value="PS_pyruv_trans"/>
    <property type="match status" value="1"/>
</dbReference>
<dbReference type="RefSeq" id="WP_107933790.1">
    <property type="nucleotide sequence ID" value="NZ_PZZN01000003.1"/>
</dbReference>
<gene>
    <name evidence="2" type="ORF">C8J24_3140</name>
</gene>
<dbReference type="PANTHER" id="PTHR36836">
    <property type="entry name" value="COLANIC ACID BIOSYNTHESIS PROTEIN WCAK"/>
    <property type="match status" value="1"/>
</dbReference>
<accession>A0A2T4YNE3</accession>
<protein>
    <submittedName>
        <fullName evidence="2">Colanic acid/amylovoran biosynthesis protein</fullName>
    </submittedName>
</protein>
<evidence type="ECO:0000259" key="1">
    <source>
        <dbReference type="Pfam" id="PF04230"/>
    </source>
</evidence>
<reference evidence="2 3" key="1">
    <citation type="submission" date="2018-04" db="EMBL/GenBank/DDBJ databases">
        <title>Genomic Encyclopedia of Type Strains, Phase III (KMG-III): the genomes of soil and plant-associated and newly described type strains.</title>
        <authorList>
            <person name="Whitman W."/>
        </authorList>
    </citation>
    <scope>NUCLEOTIDE SEQUENCE [LARGE SCALE GENOMIC DNA]</scope>
    <source>
        <strain evidence="2 3">NW12</strain>
    </source>
</reference>
<dbReference type="PANTHER" id="PTHR36836:SF1">
    <property type="entry name" value="COLANIC ACID BIOSYNTHESIS PROTEIN WCAK"/>
    <property type="match status" value="1"/>
</dbReference>
<organism evidence="2 3">
    <name type="scientific">Sphingomonas aerolata</name>
    <dbReference type="NCBI Taxonomy" id="185951"/>
    <lineage>
        <taxon>Bacteria</taxon>
        <taxon>Pseudomonadati</taxon>
        <taxon>Pseudomonadota</taxon>
        <taxon>Alphaproteobacteria</taxon>
        <taxon>Sphingomonadales</taxon>
        <taxon>Sphingomonadaceae</taxon>
        <taxon>Sphingomonas</taxon>
    </lineage>
</organism>
<dbReference type="NCBIfam" id="NF007452">
    <property type="entry name" value="PRK10017.1"/>
    <property type="match status" value="1"/>
</dbReference>
<name>A0A2T4YNE3_9SPHN</name>
<feature type="domain" description="Polysaccharide pyruvyl transferase" evidence="1">
    <location>
        <begin position="13"/>
        <end position="338"/>
    </location>
</feature>
<proteinExistence type="predicted"/>
<evidence type="ECO:0000313" key="2">
    <source>
        <dbReference type="EMBL" id="PTM44924.1"/>
    </source>
</evidence>
<comment type="caution">
    <text evidence="2">The sequence shown here is derived from an EMBL/GenBank/DDBJ whole genome shotgun (WGS) entry which is preliminary data.</text>
</comment>
<dbReference type="EMBL" id="PZZN01000003">
    <property type="protein sequence ID" value="PTM44924.1"/>
    <property type="molecule type" value="Genomic_DNA"/>
</dbReference>
<dbReference type="AlphaFoldDB" id="A0A2T4YNE3"/>